<sequence>MCKWRKCSQVKEGTWLLRNLMVGCSTRLDSHKEVMLARQITVLFGHQSIDWDELFNAYVLLSALPLPKNMQYLDVRSTGPVVVVMEMSAWTSLVIDRANLPTQVRPKMVQLLRSCLSRQSTDLRDRFYAVMGLAEDAANFGTPDYASSVETGYRDSMPQTLRMNGLVEVYPSLGRVHGVQDRDDRVDIFALELLGQTLNMLVVNGNEASADVHFLV</sequence>
<accession>A0A9P9AIB0</accession>
<protein>
    <submittedName>
        <fullName evidence="1">Uncharacterized protein</fullName>
    </submittedName>
</protein>
<evidence type="ECO:0000313" key="2">
    <source>
        <dbReference type="Proteomes" id="UP000777438"/>
    </source>
</evidence>
<reference evidence="1 2" key="1">
    <citation type="journal article" date="2021" name="Nat. Commun.">
        <title>Genetic determinants of endophytism in the Arabidopsis root mycobiome.</title>
        <authorList>
            <person name="Mesny F."/>
            <person name="Miyauchi S."/>
            <person name="Thiergart T."/>
            <person name="Pickel B."/>
            <person name="Atanasova L."/>
            <person name="Karlsson M."/>
            <person name="Huettel B."/>
            <person name="Barry K.W."/>
            <person name="Haridas S."/>
            <person name="Chen C."/>
            <person name="Bauer D."/>
            <person name="Andreopoulos W."/>
            <person name="Pangilinan J."/>
            <person name="LaButti K."/>
            <person name="Riley R."/>
            <person name="Lipzen A."/>
            <person name="Clum A."/>
            <person name="Drula E."/>
            <person name="Henrissat B."/>
            <person name="Kohler A."/>
            <person name="Grigoriev I.V."/>
            <person name="Martin F.M."/>
            <person name="Hacquard S."/>
        </authorList>
    </citation>
    <scope>NUCLEOTIDE SEQUENCE [LARGE SCALE GENOMIC DNA]</scope>
    <source>
        <strain evidence="1 2">MPI-CAGE-CH-0241</strain>
    </source>
</reference>
<dbReference type="EMBL" id="JAGPYM010000042">
    <property type="protein sequence ID" value="KAH6874039.1"/>
    <property type="molecule type" value="Genomic_DNA"/>
</dbReference>
<name>A0A9P9AIB0_9HYPO</name>
<evidence type="ECO:0000313" key="1">
    <source>
        <dbReference type="EMBL" id="KAH6874039.1"/>
    </source>
</evidence>
<organism evidence="1 2">
    <name type="scientific">Thelonectria olida</name>
    <dbReference type="NCBI Taxonomy" id="1576542"/>
    <lineage>
        <taxon>Eukaryota</taxon>
        <taxon>Fungi</taxon>
        <taxon>Dikarya</taxon>
        <taxon>Ascomycota</taxon>
        <taxon>Pezizomycotina</taxon>
        <taxon>Sordariomycetes</taxon>
        <taxon>Hypocreomycetidae</taxon>
        <taxon>Hypocreales</taxon>
        <taxon>Nectriaceae</taxon>
        <taxon>Thelonectria</taxon>
    </lineage>
</organism>
<dbReference type="AlphaFoldDB" id="A0A9P9AIB0"/>
<proteinExistence type="predicted"/>
<dbReference type="PANTHER" id="PTHR24148:SF64">
    <property type="entry name" value="HETEROKARYON INCOMPATIBILITY DOMAIN-CONTAINING PROTEIN"/>
    <property type="match status" value="1"/>
</dbReference>
<dbReference type="PANTHER" id="PTHR24148">
    <property type="entry name" value="ANKYRIN REPEAT DOMAIN-CONTAINING PROTEIN 39 HOMOLOG-RELATED"/>
    <property type="match status" value="1"/>
</dbReference>
<dbReference type="InterPro" id="IPR052895">
    <property type="entry name" value="HetReg/Transcr_Mod"/>
</dbReference>
<comment type="caution">
    <text evidence="1">The sequence shown here is derived from an EMBL/GenBank/DDBJ whole genome shotgun (WGS) entry which is preliminary data.</text>
</comment>
<gene>
    <name evidence="1" type="ORF">B0T10DRAFT_465916</name>
</gene>
<dbReference type="Proteomes" id="UP000777438">
    <property type="component" value="Unassembled WGS sequence"/>
</dbReference>
<keyword evidence="2" id="KW-1185">Reference proteome</keyword>
<dbReference type="OrthoDB" id="5386682at2759"/>